<keyword evidence="1" id="KW-0723">Serine/threonine-protein kinase</keyword>
<dbReference type="InterPro" id="IPR003594">
    <property type="entry name" value="HATPase_dom"/>
</dbReference>
<dbReference type="SUPFAM" id="SSF55874">
    <property type="entry name" value="ATPase domain of HSP90 chaperone/DNA topoisomerase II/histidine kinase"/>
    <property type="match status" value="1"/>
</dbReference>
<evidence type="ECO:0000256" key="1">
    <source>
        <dbReference type="ARBA" id="ARBA00022527"/>
    </source>
</evidence>
<organism evidence="3 4">
    <name type="scientific">Streptomyces buecherae</name>
    <dbReference type="NCBI Taxonomy" id="2763006"/>
    <lineage>
        <taxon>Bacteria</taxon>
        <taxon>Bacillati</taxon>
        <taxon>Actinomycetota</taxon>
        <taxon>Actinomycetes</taxon>
        <taxon>Kitasatosporales</taxon>
        <taxon>Streptomycetaceae</taxon>
        <taxon>Streptomyces</taxon>
    </lineage>
</organism>
<dbReference type="PANTHER" id="PTHR35526">
    <property type="entry name" value="ANTI-SIGMA-F FACTOR RSBW-RELATED"/>
    <property type="match status" value="1"/>
</dbReference>
<accession>A0A7H8N3K4</accession>
<proteinExistence type="predicted"/>
<dbReference type="Gene3D" id="3.30.565.10">
    <property type="entry name" value="Histidine kinase-like ATPase, C-terminal domain"/>
    <property type="match status" value="1"/>
</dbReference>
<evidence type="ECO:0000313" key="4">
    <source>
        <dbReference type="Proteomes" id="UP000509303"/>
    </source>
</evidence>
<dbReference type="Proteomes" id="UP000509303">
    <property type="component" value="Chromosome"/>
</dbReference>
<dbReference type="InterPro" id="IPR036890">
    <property type="entry name" value="HATPase_C_sf"/>
</dbReference>
<dbReference type="InterPro" id="IPR050267">
    <property type="entry name" value="Anti-sigma-factor_SerPK"/>
</dbReference>
<dbReference type="CDD" id="cd16936">
    <property type="entry name" value="HATPase_RsbW-like"/>
    <property type="match status" value="1"/>
</dbReference>
<reference evidence="3 4" key="1">
    <citation type="submission" date="2020-06" db="EMBL/GenBank/DDBJ databases">
        <title>Genome mining for natural products.</title>
        <authorList>
            <person name="Zhang B."/>
            <person name="Shi J."/>
            <person name="Ge H."/>
        </authorList>
    </citation>
    <scope>NUCLEOTIDE SEQUENCE [LARGE SCALE GENOMIC DNA]</scope>
    <source>
        <strain evidence="3 4">NA00687</strain>
    </source>
</reference>
<protein>
    <submittedName>
        <fullName evidence="3">ATP-binding protein</fullName>
    </submittedName>
</protein>
<dbReference type="PANTHER" id="PTHR35526:SF3">
    <property type="entry name" value="ANTI-SIGMA-F FACTOR RSBW"/>
    <property type="match status" value="1"/>
</dbReference>
<keyword evidence="1" id="KW-0808">Transferase</keyword>
<gene>
    <name evidence="3" type="ORF">HUT08_04310</name>
</gene>
<keyword evidence="3" id="KW-0547">Nucleotide-binding</keyword>
<dbReference type="GO" id="GO:0004674">
    <property type="term" value="F:protein serine/threonine kinase activity"/>
    <property type="evidence" value="ECO:0007669"/>
    <property type="project" value="UniProtKB-KW"/>
</dbReference>
<feature type="domain" description="Histidine kinase/HSP90-like ATPase" evidence="2">
    <location>
        <begin position="26"/>
        <end position="133"/>
    </location>
</feature>
<keyword evidence="4" id="KW-1185">Reference proteome</keyword>
<dbReference type="Pfam" id="PF13581">
    <property type="entry name" value="HATPase_c_2"/>
    <property type="match status" value="1"/>
</dbReference>
<keyword evidence="3" id="KW-0067">ATP-binding</keyword>
<dbReference type="AlphaFoldDB" id="A0A7H8N3K4"/>
<evidence type="ECO:0000313" key="3">
    <source>
        <dbReference type="EMBL" id="QKW48893.1"/>
    </source>
</evidence>
<sequence>MKTTTTRPRATGFPGYSETWPCEAPSAARARSLVRAALQTWGLTCLIDRGVLAVSELVGNSVQHTNCELVQVNITMPGRHCVRIAVTDTSGKLPRLRFQSGDDDVSGRGLVLVSSTVDKWGVDVRHKGKTIWVEMMARQTPSNGKAV</sequence>
<dbReference type="RefSeq" id="WP_176160625.1">
    <property type="nucleotide sequence ID" value="NZ_CP054929.1"/>
</dbReference>
<name>A0A7H8N3K4_9ACTN</name>
<evidence type="ECO:0000259" key="2">
    <source>
        <dbReference type="Pfam" id="PF13581"/>
    </source>
</evidence>
<dbReference type="GO" id="GO:0005524">
    <property type="term" value="F:ATP binding"/>
    <property type="evidence" value="ECO:0007669"/>
    <property type="project" value="UniProtKB-KW"/>
</dbReference>
<dbReference type="EMBL" id="CP054929">
    <property type="protein sequence ID" value="QKW48893.1"/>
    <property type="molecule type" value="Genomic_DNA"/>
</dbReference>
<keyword evidence="1" id="KW-0418">Kinase</keyword>